<organism evidence="2 3">
    <name type="scientific">[Clostridium] fimetarium</name>
    <dbReference type="NCBI Taxonomy" id="99656"/>
    <lineage>
        <taxon>Bacteria</taxon>
        <taxon>Bacillati</taxon>
        <taxon>Bacillota</taxon>
        <taxon>Clostridia</taxon>
        <taxon>Lachnospirales</taxon>
        <taxon>Lachnospiraceae</taxon>
    </lineage>
</organism>
<dbReference type="RefSeq" id="WP_092451309.1">
    <property type="nucleotide sequence ID" value="NZ_FOJI01000003.1"/>
</dbReference>
<evidence type="ECO:0000313" key="2">
    <source>
        <dbReference type="EMBL" id="SEW01738.1"/>
    </source>
</evidence>
<evidence type="ECO:0000313" key="3">
    <source>
        <dbReference type="Proteomes" id="UP000199701"/>
    </source>
</evidence>
<accession>A0A1I0NJV3</accession>
<protein>
    <recommendedName>
        <fullName evidence="4">ABC-2 family transporter protein</fullName>
    </recommendedName>
</protein>
<gene>
    <name evidence="2" type="ORF">SAMN05421659_103167</name>
</gene>
<sequence>MQKESKGFGTVFIQDMKRGMRQNRIKYLVILFFTIACCCIMYRICHGKIGRGLIAGMPNFMDYLLYIMQGCSEFKASGNTVFNIPPTWIFVQMMASFLVFSYVVKDLDKQGMIMLIKSADRTKWWLSKCIWNIATIVVMYLVIWCGVLIVAVSTNKMGFLITKDICREVLDMTFTQEGIQYSLIVMFMPLIMSLGISLMQMALSLVIGPIFSFTFVLAVDILSVYFLSPFLIGNYSIMMRSDYIISNGVNSLVGALISIVLGLAGVMLGNFYFKKYDILNKM</sequence>
<feature type="transmembrane region" description="Helical" evidence="1">
    <location>
        <begin position="210"/>
        <end position="232"/>
    </location>
</feature>
<dbReference type="STRING" id="99656.SAMN05421659_103167"/>
<reference evidence="2 3" key="1">
    <citation type="submission" date="2016-10" db="EMBL/GenBank/DDBJ databases">
        <authorList>
            <person name="de Groot N.N."/>
        </authorList>
    </citation>
    <scope>NUCLEOTIDE SEQUENCE [LARGE SCALE GENOMIC DNA]</scope>
    <source>
        <strain evidence="2 3">DSM 9179</strain>
    </source>
</reference>
<feature type="transmembrane region" description="Helical" evidence="1">
    <location>
        <begin position="125"/>
        <end position="152"/>
    </location>
</feature>
<dbReference type="OrthoDB" id="3194859at2"/>
<feature type="transmembrane region" description="Helical" evidence="1">
    <location>
        <begin position="25"/>
        <end position="44"/>
    </location>
</feature>
<keyword evidence="1" id="KW-0812">Transmembrane</keyword>
<proteinExistence type="predicted"/>
<dbReference type="EMBL" id="FOJI01000003">
    <property type="protein sequence ID" value="SEW01738.1"/>
    <property type="molecule type" value="Genomic_DNA"/>
</dbReference>
<keyword evidence="3" id="KW-1185">Reference proteome</keyword>
<evidence type="ECO:0008006" key="4">
    <source>
        <dbReference type="Google" id="ProtNLM"/>
    </source>
</evidence>
<dbReference type="Proteomes" id="UP000199701">
    <property type="component" value="Unassembled WGS sequence"/>
</dbReference>
<feature type="transmembrane region" description="Helical" evidence="1">
    <location>
        <begin position="179"/>
        <end position="198"/>
    </location>
</feature>
<feature type="transmembrane region" description="Helical" evidence="1">
    <location>
        <begin position="252"/>
        <end position="273"/>
    </location>
</feature>
<name>A0A1I0NJV3_9FIRM</name>
<keyword evidence="1" id="KW-0472">Membrane</keyword>
<keyword evidence="1" id="KW-1133">Transmembrane helix</keyword>
<dbReference type="AlphaFoldDB" id="A0A1I0NJV3"/>
<feature type="transmembrane region" description="Helical" evidence="1">
    <location>
        <begin position="87"/>
        <end position="104"/>
    </location>
</feature>
<evidence type="ECO:0000256" key="1">
    <source>
        <dbReference type="SAM" id="Phobius"/>
    </source>
</evidence>